<dbReference type="EMBL" id="JAATJA010000002">
    <property type="protein sequence ID" value="NJB68553.1"/>
    <property type="molecule type" value="Genomic_DNA"/>
</dbReference>
<reference evidence="8 9" key="1">
    <citation type="submission" date="2020-03" db="EMBL/GenBank/DDBJ databases">
        <title>Genomic Encyclopedia of Type Strains, Phase IV (KMG-IV): sequencing the most valuable type-strain genomes for metagenomic binning, comparative biology and taxonomic classification.</title>
        <authorList>
            <person name="Goeker M."/>
        </authorList>
    </citation>
    <scope>NUCLEOTIDE SEQUENCE [LARGE SCALE GENOMIC DNA]</scope>
    <source>
        <strain evidence="8 9">DSM 24233</strain>
    </source>
</reference>
<organism evidence="8 9">
    <name type="scientific">Desulfobaculum xiamenense</name>
    <dbReference type="NCBI Taxonomy" id="995050"/>
    <lineage>
        <taxon>Bacteria</taxon>
        <taxon>Pseudomonadati</taxon>
        <taxon>Thermodesulfobacteriota</taxon>
        <taxon>Desulfovibrionia</taxon>
        <taxon>Desulfovibrionales</taxon>
        <taxon>Desulfovibrionaceae</taxon>
        <taxon>Desulfobaculum</taxon>
    </lineage>
</organism>
<dbReference type="InterPro" id="IPR036188">
    <property type="entry name" value="FAD/NAD-bd_sf"/>
</dbReference>
<dbReference type="InterPro" id="IPR006076">
    <property type="entry name" value="FAD-dep_OxRdtase"/>
</dbReference>
<dbReference type="GO" id="GO:0004368">
    <property type="term" value="F:glycerol-3-phosphate dehydrogenase (quinone) activity"/>
    <property type="evidence" value="ECO:0007669"/>
    <property type="project" value="UniProtKB-EC"/>
</dbReference>
<keyword evidence="9" id="KW-1185">Reference proteome</keyword>
<dbReference type="SUPFAM" id="SSF51905">
    <property type="entry name" value="FAD/NAD(P)-binding domain"/>
    <property type="match status" value="1"/>
</dbReference>
<evidence type="ECO:0000256" key="3">
    <source>
        <dbReference type="ARBA" id="ARBA00022630"/>
    </source>
</evidence>
<name>A0A846QQD0_9BACT</name>
<evidence type="ECO:0000256" key="6">
    <source>
        <dbReference type="RuleBase" id="RU361217"/>
    </source>
</evidence>
<dbReference type="InterPro" id="IPR000447">
    <property type="entry name" value="G3P_DH_FAD-dep"/>
</dbReference>
<dbReference type="AlphaFoldDB" id="A0A846QQD0"/>
<dbReference type="Pfam" id="PF01266">
    <property type="entry name" value="DAO"/>
    <property type="match status" value="1"/>
</dbReference>
<comment type="caution">
    <text evidence="8">The sequence shown here is derived from an EMBL/GenBank/DDBJ whole genome shotgun (WGS) entry which is preliminary data.</text>
</comment>
<dbReference type="EC" id="1.1.5.3" evidence="6"/>
<evidence type="ECO:0000256" key="5">
    <source>
        <dbReference type="ARBA" id="ARBA00023002"/>
    </source>
</evidence>
<dbReference type="Gene3D" id="3.30.9.10">
    <property type="entry name" value="D-Amino Acid Oxidase, subunit A, domain 2"/>
    <property type="match status" value="1"/>
</dbReference>
<dbReference type="RefSeq" id="WP_167941607.1">
    <property type="nucleotide sequence ID" value="NZ_JAATJA010000002.1"/>
</dbReference>
<keyword evidence="3 6" id="KW-0285">Flavoprotein</keyword>
<dbReference type="PROSITE" id="PS00977">
    <property type="entry name" value="FAD_G3PDH_1"/>
    <property type="match status" value="1"/>
</dbReference>
<dbReference type="Gene3D" id="3.50.50.60">
    <property type="entry name" value="FAD/NAD(P)-binding domain"/>
    <property type="match status" value="2"/>
</dbReference>
<dbReference type="GO" id="GO:0009331">
    <property type="term" value="C:glycerol-3-phosphate dehydrogenase (FAD) complex"/>
    <property type="evidence" value="ECO:0007669"/>
    <property type="project" value="UniProtKB-UniRule"/>
</dbReference>
<dbReference type="Proteomes" id="UP000580856">
    <property type="component" value="Unassembled WGS sequence"/>
</dbReference>
<keyword evidence="5 6" id="KW-0560">Oxidoreductase</keyword>
<evidence type="ECO:0000256" key="4">
    <source>
        <dbReference type="ARBA" id="ARBA00022827"/>
    </source>
</evidence>
<protein>
    <recommendedName>
        <fullName evidence="6">Glycerol-3-phosphate dehydrogenase</fullName>
        <ecNumber evidence="6">1.1.5.3</ecNumber>
    </recommendedName>
</protein>
<comment type="similarity">
    <text evidence="2 6">Belongs to the FAD-dependent glycerol-3-phosphate dehydrogenase family.</text>
</comment>
<gene>
    <name evidence="8" type="ORF">GGQ74_002226</name>
</gene>
<evidence type="ECO:0000313" key="8">
    <source>
        <dbReference type="EMBL" id="NJB68553.1"/>
    </source>
</evidence>
<dbReference type="InterPro" id="IPR041854">
    <property type="entry name" value="BFD-like_2Fe2S-bd_dom_sf"/>
</dbReference>
<comment type="cofactor">
    <cofactor evidence="1 6">
        <name>FAD</name>
        <dbReference type="ChEBI" id="CHEBI:57692"/>
    </cofactor>
</comment>
<comment type="catalytic activity">
    <reaction evidence="6">
        <text>a quinone + sn-glycerol 3-phosphate = dihydroxyacetone phosphate + a quinol</text>
        <dbReference type="Rhea" id="RHEA:18977"/>
        <dbReference type="ChEBI" id="CHEBI:24646"/>
        <dbReference type="ChEBI" id="CHEBI:57597"/>
        <dbReference type="ChEBI" id="CHEBI:57642"/>
        <dbReference type="ChEBI" id="CHEBI:132124"/>
        <dbReference type="EC" id="1.1.5.3"/>
    </reaction>
</comment>
<dbReference type="NCBIfam" id="NF008313">
    <property type="entry name" value="PRK11101.1"/>
    <property type="match status" value="1"/>
</dbReference>
<sequence length="524" mass="56141">MQTRVLIIGGGATGTGLARDLALRGVRCVVAEMGDVNAGASGGNHGLLHSGARYVQSDPHSAAECREEGELLRKLAPQCIDDTGGLFVAVAGDDESYVAGFPGWCAAAGVPCRGVSVSEAREMEPEISPHAIAAFEVRDASIDPFRLSLENLWHARDLGCTYIRRNRVDRFDIEGGRIRRVVLRHVRTGAETIVEPELVVSASGAWAANVAQLAGIRIPMLYSKGTLLVTHERMATRVINRLRPPGNGDILVPGGTVSVLGTTSIRLEALDEIRPTMAEVDENVDEGAAMVPRLGTTRYIRAYAGVRPLIGEGGGEDDRGASRGFGLYDHARDGVENFVTITGGKLTTFRLMAEKTADLVCERLGVDAPCLTRSMPLPVADRCRWTEPGLSPREWAHRSGGEDGILCECEMVPRSTVDDILGGCREFASQPALRAIGLRSRVGKGACQGAFCGMRVGAHLYDEGVFDSPRGLLRIREFLSERFKGQRPVLWGVQLAQAELAEAMHCGLLGLDLLDEPPSDGGGA</sequence>
<feature type="domain" description="FAD dependent oxidoreductase" evidence="7">
    <location>
        <begin position="4"/>
        <end position="358"/>
    </location>
</feature>
<evidence type="ECO:0000256" key="1">
    <source>
        <dbReference type="ARBA" id="ARBA00001974"/>
    </source>
</evidence>
<keyword evidence="4" id="KW-0274">FAD</keyword>
<evidence type="ECO:0000256" key="2">
    <source>
        <dbReference type="ARBA" id="ARBA00007330"/>
    </source>
</evidence>
<dbReference type="GO" id="GO:0046168">
    <property type="term" value="P:glycerol-3-phosphate catabolic process"/>
    <property type="evidence" value="ECO:0007669"/>
    <property type="project" value="TreeGrafter"/>
</dbReference>
<evidence type="ECO:0000259" key="7">
    <source>
        <dbReference type="Pfam" id="PF01266"/>
    </source>
</evidence>
<dbReference type="PANTHER" id="PTHR11985">
    <property type="entry name" value="GLYCEROL-3-PHOSPHATE DEHYDROGENASE"/>
    <property type="match status" value="1"/>
</dbReference>
<dbReference type="PANTHER" id="PTHR11985:SF35">
    <property type="entry name" value="ANAEROBIC GLYCEROL-3-PHOSPHATE DEHYDROGENASE SUBUNIT A"/>
    <property type="match status" value="1"/>
</dbReference>
<evidence type="ECO:0000313" key="9">
    <source>
        <dbReference type="Proteomes" id="UP000580856"/>
    </source>
</evidence>
<accession>A0A846QQD0</accession>
<dbReference type="PRINTS" id="PR01001">
    <property type="entry name" value="FADG3PDH"/>
</dbReference>
<dbReference type="Gene3D" id="1.10.10.1100">
    <property type="entry name" value="BFD-like [2Fe-2S]-binding domain"/>
    <property type="match status" value="1"/>
</dbReference>
<dbReference type="SUPFAM" id="SSF54373">
    <property type="entry name" value="FAD-linked reductases, C-terminal domain"/>
    <property type="match status" value="1"/>
</dbReference>
<proteinExistence type="inferred from homology"/>